<organism evidence="1 2">
    <name type="scientific">Actinomadura rubrisoli</name>
    <dbReference type="NCBI Taxonomy" id="2530368"/>
    <lineage>
        <taxon>Bacteria</taxon>
        <taxon>Bacillati</taxon>
        <taxon>Actinomycetota</taxon>
        <taxon>Actinomycetes</taxon>
        <taxon>Streptosporangiales</taxon>
        <taxon>Thermomonosporaceae</taxon>
        <taxon>Actinomadura</taxon>
    </lineage>
</organism>
<dbReference type="EMBL" id="SMKU01000003">
    <property type="protein sequence ID" value="TDD97181.1"/>
    <property type="molecule type" value="Genomic_DNA"/>
</dbReference>
<comment type="caution">
    <text evidence="1">The sequence shown here is derived from an EMBL/GenBank/DDBJ whole genome shotgun (WGS) entry which is preliminary data.</text>
</comment>
<keyword evidence="2" id="KW-1185">Reference proteome</keyword>
<dbReference type="RefSeq" id="WP_131888941.1">
    <property type="nucleotide sequence ID" value="NZ_SMKU01000003.1"/>
</dbReference>
<accession>A0A4R5CB56</accession>
<gene>
    <name evidence="1" type="ORF">E1298_01730</name>
</gene>
<dbReference type="AlphaFoldDB" id="A0A4R5CB56"/>
<dbReference type="Proteomes" id="UP000294513">
    <property type="component" value="Unassembled WGS sequence"/>
</dbReference>
<reference evidence="1 2" key="1">
    <citation type="submission" date="2019-03" db="EMBL/GenBank/DDBJ databases">
        <title>Draft genome sequences of novel Actinobacteria.</title>
        <authorList>
            <person name="Sahin N."/>
            <person name="Ay H."/>
            <person name="Saygin H."/>
        </authorList>
    </citation>
    <scope>NUCLEOTIDE SEQUENCE [LARGE SCALE GENOMIC DNA]</scope>
    <source>
        <strain evidence="1 2">H3C3</strain>
    </source>
</reference>
<name>A0A4R5CB56_9ACTN</name>
<proteinExistence type="predicted"/>
<evidence type="ECO:0000313" key="1">
    <source>
        <dbReference type="EMBL" id="TDD97181.1"/>
    </source>
</evidence>
<protein>
    <submittedName>
        <fullName evidence="1">Uncharacterized protein</fullName>
    </submittedName>
</protein>
<evidence type="ECO:0000313" key="2">
    <source>
        <dbReference type="Proteomes" id="UP000294513"/>
    </source>
</evidence>
<sequence>MSHELIQPGELVEAQPVDVSPLAVDAAKAELDLEVLWAKRDKWSRVLRTLAQGAVSAALVAGLAAGSDAADLAHLDLKVVGLAAGQAALTAVVAYVHNKTRPKA</sequence>